<dbReference type="EMBL" id="JAERTY010000003">
    <property type="protein sequence ID" value="MBL1408371.1"/>
    <property type="molecule type" value="Genomic_DNA"/>
</dbReference>
<accession>A0ABS1R3B7</accession>
<keyword evidence="1" id="KW-0812">Transmembrane</keyword>
<proteinExistence type="predicted"/>
<comment type="caution">
    <text evidence="2">The sequence shown here is derived from an EMBL/GenBank/DDBJ whole genome shotgun (WGS) entry which is preliminary data.</text>
</comment>
<evidence type="ECO:0008006" key="4">
    <source>
        <dbReference type="Google" id="ProtNLM"/>
    </source>
</evidence>
<keyword evidence="3" id="KW-1185">Reference proteome</keyword>
<dbReference type="Proteomes" id="UP000625283">
    <property type="component" value="Unassembled WGS sequence"/>
</dbReference>
<gene>
    <name evidence="2" type="ORF">JKG61_06365</name>
</gene>
<sequence length="199" mass="23057">MGKIIIIGILLAVLIYFTLRRLNFFNFNKPSQRINSSRVIEVTAPTQLLKRGLKRTLYTVGSGLVLLILIVALAAKFKIALIMLPISIYLIAQFFVLNNHVKTIRDQQIHYDSETQDVHIEWINGKSLEFNLLKDVTELKEVRAVQKNNGLHMGYYQLLINTKVIYLPYLLQENPVNKPFFDKLQLFNRSIETKLFPII</sequence>
<evidence type="ECO:0000256" key="1">
    <source>
        <dbReference type="SAM" id="Phobius"/>
    </source>
</evidence>
<evidence type="ECO:0000313" key="2">
    <source>
        <dbReference type="EMBL" id="MBL1408371.1"/>
    </source>
</evidence>
<protein>
    <recommendedName>
        <fullName evidence="4">YcxB family protein</fullName>
    </recommendedName>
</protein>
<name>A0ABS1R3B7_9SPHI</name>
<keyword evidence="1" id="KW-0472">Membrane</keyword>
<feature type="transmembrane region" description="Helical" evidence="1">
    <location>
        <begin position="79"/>
        <end position="97"/>
    </location>
</feature>
<organism evidence="2 3">
    <name type="scientific">Sphingobacterium faecale</name>
    <dbReference type="NCBI Taxonomy" id="2803775"/>
    <lineage>
        <taxon>Bacteria</taxon>
        <taxon>Pseudomonadati</taxon>
        <taxon>Bacteroidota</taxon>
        <taxon>Sphingobacteriia</taxon>
        <taxon>Sphingobacteriales</taxon>
        <taxon>Sphingobacteriaceae</taxon>
        <taxon>Sphingobacterium</taxon>
    </lineage>
</organism>
<keyword evidence="1" id="KW-1133">Transmembrane helix</keyword>
<feature type="transmembrane region" description="Helical" evidence="1">
    <location>
        <begin position="56"/>
        <end position="73"/>
    </location>
</feature>
<evidence type="ECO:0000313" key="3">
    <source>
        <dbReference type="Proteomes" id="UP000625283"/>
    </source>
</evidence>
<reference evidence="2 3" key="1">
    <citation type="submission" date="2021-01" db="EMBL/GenBank/DDBJ databases">
        <title>C459-1 draft genome sequence.</title>
        <authorList>
            <person name="Zhang X.-F."/>
        </authorList>
    </citation>
    <scope>NUCLEOTIDE SEQUENCE [LARGE SCALE GENOMIC DNA]</scope>
    <source>
        <strain evidence="3">C459-1</strain>
    </source>
</reference>
<dbReference type="RefSeq" id="WP_202102141.1">
    <property type="nucleotide sequence ID" value="NZ_JAERTY010000003.1"/>
</dbReference>
<feature type="transmembrane region" description="Helical" evidence="1">
    <location>
        <begin position="6"/>
        <end position="23"/>
    </location>
</feature>